<name>A0ACC2NY61_9HYME</name>
<keyword evidence="2" id="KW-1185">Reference proteome</keyword>
<proteinExistence type="predicted"/>
<reference evidence="1" key="1">
    <citation type="submission" date="2023-04" db="EMBL/GenBank/DDBJ databases">
        <title>A chromosome-level genome assembly of the parasitoid wasp Eretmocerus hayati.</title>
        <authorList>
            <person name="Zhong Y."/>
            <person name="Liu S."/>
            <person name="Liu Y."/>
        </authorList>
    </citation>
    <scope>NUCLEOTIDE SEQUENCE</scope>
    <source>
        <strain evidence="1">ZJU_SS_LIU_2023</strain>
    </source>
</reference>
<evidence type="ECO:0000313" key="2">
    <source>
        <dbReference type="Proteomes" id="UP001239111"/>
    </source>
</evidence>
<dbReference type="EMBL" id="CM056742">
    <property type="protein sequence ID" value="KAJ8676052.1"/>
    <property type="molecule type" value="Genomic_DNA"/>
</dbReference>
<protein>
    <submittedName>
        <fullName evidence="1">Uncharacterized protein</fullName>
    </submittedName>
</protein>
<comment type="caution">
    <text evidence="1">The sequence shown here is derived from an EMBL/GenBank/DDBJ whole genome shotgun (WGS) entry which is preliminary data.</text>
</comment>
<gene>
    <name evidence="1" type="ORF">QAD02_011838</name>
</gene>
<evidence type="ECO:0000313" key="1">
    <source>
        <dbReference type="EMBL" id="KAJ8676052.1"/>
    </source>
</evidence>
<organism evidence="1 2">
    <name type="scientific">Eretmocerus hayati</name>
    <dbReference type="NCBI Taxonomy" id="131215"/>
    <lineage>
        <taxon>Eukaryota</taxon>
        <taxon>Metazoa</taxon>
        <taxon>Ecdysozoa</taxon>
        <taxon>Arthropoda</taxon>
        <taxon>Hexapoda</taxon>
        <taxon>Insecta</taxon>
        <taxon>Pterygota</taxon>
        <taxon>Neoptera</taxon>
        <taxon>Endopterygota</taxon>
        <taxon>Hymenoptera</taxon>
        <taxon>Apocrita</taxon>
        <taxon>Proctotrupomorpha</taxon>
        <taxon>Chalcidoidea</taxon>
        <taxon>Aphelinidae</taxon>
        <taxon>Aphelininae</taxon>
        <taxon>Eretmocerus</taxon>
    </lineage>
</organism>
<sequence length="396" mass="44519">MSEEIALNVLSLNCWGIPYVSRNRIARMNAISDKLVNESYDIVCLQELWSFQDFKMIRAKTREKLPHSHYFFSGVFGSGICIFSRFPIGDVMFHKWPLNGYVHRIHHADWFGGKGVGLCRIKVRNIDINVYVAHLHAEYCRENDEYIAHRVLQAFDTAQFIRMTKGGADAVILGGDLNTEPQDLAYRIICGVAGLSDACATNSIGLGTNECAKNSYTDLKAASKVPQGKRIDYILYIGSKQFQVDVCEFTHPFPTRVPDMDFSYSDHEAIMASFKLSKGCHGENVRNDTQTILKEAIKICETSLINVQRQRWWYLGISLILAIPLVISIGQDYLISGVASSIGLNLLRLFLTAVLCYTLFMSTLWNSLEKNALKAGCSAMELHLVKLTNAGNYCSR</sequence>
<accession>A0ACC2NY61</accession>
<dbReference type="Proteomes" id="UP001239111">
    <property type="component" value="Chromosome 2"/>
</dbReference>